<dbReference type="Proteomes" id="UP000789390">
    <property type="component" value="Unassembled WGS sequence"/>
</dbReference>
<accession>A0A8J2RU66</accession>
<feature type="region of interest" description="Disordered" evidence="1">
    <location>
        <begin position="1"/>
        <end position="20"/>
    </location>
</feature>
<feature type="compositionally biased region" description="Acidic residues" evidence="1">
    <location>
        <begin position="243"/>
        <end position="253"/>
    </location>
</feature>
<feature type="region of interest" description="Disordered" evidence="1">
    <location>
        <begin position="221"/>
        <end position="307"/>
    </location>
</feature>
<evidence type="ECO:0000313" key="2">
    <source>
        <dbReference type="EMBL" id="CAH0104941.1"/>
    </source>
</evidence>
<feature type="compositionally biased region" description="Low complexity" evidence="1">
    <location>
        <begin position="1"/>
        <end position="10"/>
    </location>
</feature>
<feature type="region of interest" description="Disordered" evidence="1">
    <location>
        <begin position="146"/>
        <end position="191"/>
    </location>
</feature>
<dbReference type="EMBL" id="CAKKLH010000160">
    <property type="protein sequence ID" value="CAH0104941.1"/>
    <property type="molecule type" value="Genomic_DNA"/>
</dbReference>
<name>A0A8J2RU66_9CRUS</name>
<organism evidence="2 3">
    <name type="scientific">Daphnia galeata</name>
    <dbReference type="NCBI Taxonomy" id="27404"/>
    <lineage>
        <taxon>Eukaryota</taxon>
        <taxon>Metazoa</taxon>
        <taxon>Ecdysozoa</taxon>
        <taxon>Arthropoda</taxon>
        <taxon>Crustacea</taxon>
        <taxon>Branchiopoda</taxon>
        <taxon>Diplostraca</taxon>
        <taxon>Cladocera</taxon>
        <taxon>Anomopoda</taxon>
        <taxon>Daphniidae</taxon>
        <taxon>Daphnia</taxon>
    </lineage>
</organism>
<keyword evidence="3" id="KW-1185">Reference proteome</keyword>
<dbReference type="OrthoDB" id="10654036at2759"/>
<protein>
    <submittedName>
        <fullName evidence="2">Uncharacterized protein</fullName>
    </submittedName>
</protein>
<evidence type="ECO:0000256" key="1">
    <source>
        <dbReference type="SAM" id="MobiDB-lite"/>
    </source>
</evidence>
<reference evidence="2" key="1">
    <citation type="submission" date="2021-11" db="EMBL/GenBank/DDBJ databases">
        <authorList>
            <person name="Schell T."/>
        </authorList>
    </citation>
    <scope>NUCLEOTIDE SEQUENCE</scope>
    <source>
        <strain evidence="2">M5</strain>
    </source>
</reference>
<proteinExistence type="predicted"/>
<sequence>MEKNVKNVVSKSRRKSSKEPDVDAFQFWQGKYVDVGKLSNKKDRLGEKSIFVVTYISHSGEYGNFKIYSAVPKQWVSADLKNLLYPIINKELLSHTKYWNERIFNYNIWPQENWMEYDVDCVFNKDNLFSFLRASKKARALQDGTLVPDNWSDSEKQLGPDSSSPSKAMKKVSRQTSPQARPSNEKGVDNQLTTTKSSIINEIHPPLLDDNQKENNLIDEELPITLPPKKNAFNKKRNSSTSDESDPNEDDSSEIPSHHDSFENQDYSPKSASLHDSYENPSDNLDSSETEANDGVPPTNGESTSVNTLITKDPLIDDTSSLLQDHQIVLCDNLDLNGIVANRDIALNMVELRAVVESAEFLALNKRLDMTAYSNVLECAKTHRAVHSTWFEKKFPKLPCNTLQEIEAVNTVLGTISSSVHAVLYLANKFKSARVLNKFIKVIFRVFLSDALCDKIQWRAVVEGKKVKEVGLNGLHHNLMAVFVASAKIWNNSVQPTDPTAPYVGRFLKDLRKQMSAAYRLANNLDATLKKSNDIILEFILFFAS</sequence>
<evidence type="ECO:0000313" key="3">
    <source>
        <dbReference type="Proteomes" id="UP000789390"/>
    </source>
</evidence>
<gene>
    <name evidence="2" type="ORF">DGAL_LOCUS7871</name>
</gene>
<dbReference type="AlphaFoldDB" id="A0A8J2RU66"/>
<comment type="caution">
    <text evidence="2">The sequence shown here is derived from an EMBL/GenBank/DDBJ whole genome shotgun (WGS) entry which is preliminary data.</text>
</comment>